<protein>
    <recommendedName>
        <fullName evidence="3">AIPR protein</fullName>
    </recommendedName>
</protein>
<evidence type="ECO:0000313" key="1">
    <source>
        <dbReference type="EMBL" id="GAA4084193.1"/>
    </source>
</evidence>
<accession>A0ABP7W9L0</accession>
<evidence type="ECO:0000313" key="2">
    <source>
        <dbReference type="Proteomes" id="UP001500841"/>
    </source>
</evidence>
<gene>
    <name evidence="1" type="ORF">GCM10022392_01100</name>
</gene>
<dbReference type="EMBL" id="BAABCV010000001">
    <property type="protein sequence ID" value="GAA4084193.1"/>
    <property type="molecule type" value="Genomic_DNA"/>
</dbReference>
<keyword evidence="2" id="KW-1185">Reference proteome</keyword>
<reference evidence="2" key="1">
    <citation type="journal article" date="2019" name="Int. J. Syst. Evol. Microbiol.">
        <title>The Global Catalogue of Microorganisms (GCM) 10K type strain sequencing project: providing services to taxonomists for standard genome sequencing and annotation.</title>
        <authorList>
            <consortium name="The Broad Institute Genomics Platform"/>
            <consortium name="The Broad Institute Genome Sequencing Center for Infectious Disease"/>
            <person name="Wu L."/>
            <person name="Ma J."/>
        </authorList>
    </citation>
    <scope>NUCLEOTIDE SEQUENCE [LARGE SCALE GENOMIC DNA]</scope>
    <source>
        <strain evidence="2">JCM 17085</strain>
    </source>
</reference>
<evidence type="ECO:0008006" key="3">
    <source>
        <dbReference type="Google" id="ProtNLM"/>
    </source>
</evidence>
<comment type="caution">
    <text evidence="1">The sequence shown here is derived from an EMBL/GenBank/DDBJ whole genome shotgun (WGS) entry which is preliminary data.</text>
</comment>
<sequence>MLITRKVIEDEFLRADKGLEHCWALLTDLKAFALNTENFIERFITFQDTLASMIFRLQTIRDQIIVEEKSIVTDKSKYKPDWFVNRLRLLARYKKGIDLVVCMAKAQGDAYAYFFYQNDLALLSEHYGHERVINHTAGIGERGELEFLKKVKQIEGNFTLFHGITNILRYGDFSFIDLKNLKVVHIGELKTSQIDHETLDLNLHLIKRKDAEVVPPKLPLTNPEMEKTRRGRQLVGIANFMIRGRNSTDPSTNLTNKSYADDVNILVKNTKLDAINLAQTSPGTAFCCLKFRRASLYTRIFKREYQDLTAMSGGKLAETAVSMVKRGSANNGIVIGQLLYNPDFSDKNTPGTVPIFWNPMDNAVLKRIYFVDCVIISLFNPAHLIDEIAEMGFTVESKYVPKAKEPKNPRKVIQRFDLFISYIMNYLLTENFVTDAVKEAVEYAKEKPLSQVSLRLQQHVDILK</sequence>
<dbReference type="RefSeq" id="WP_345100265.1">
    <property type="nucleotide sequence ID" value="NZ_BAABCV010000001.1"/>
</dbReference>
<proteinExistence type="predicted"/>
<organism evidence="1 2">
    <name type="scientific">Mucilaginibacter panaciglaebae</name>
    <dbReference type="NCBI Taxonomy" id="502331"/>
    <lineage>
        <taxon>Bacteria</taxon>
        <taxon>Pseudomonadati</taxon>
        <taxon>Bacteroidota</taxon>
        <taxon>Sphingobacteriia</taxon>
        <taxon>Sphingobacteriales</taxon>
        <taxon>Sphingobacteriaceae</taxon>
        <taxon>Mucilaginibacter</taxon>
    </lineage>
</organism>
<dbReference type="Proteomes" id="UP001500841">
    <property type="component" value="Unassembled WGS sequence"/>
</dbReference>
<name>A0ABP7W9L0_9SPHI</name>